<evidence type="ECO:0000256" key="2">
    <source>
        <dbReference type="ARBA" id="ARBA00008193"/>
    </source>
</evidence>
<reference evidence="9 10" key="1">
    <citation type="submission" date="2018-08" db="EMBL/GenBank/DDBJ databases">
        <title>Fulvimarina sp. 85, whole genome shotgun sequence.</title>
        <authorList>
            <person name="Tuo L."/>
        </authorList>
    </citation>
    <scope>NUCLEOTIDE SEQUENCE [LARGE SCALE GENOMIC DNA]</scope>
    <source>
        <strain evidence="9 10">85</strain>
    </source>
</reference>
<feature type="domain" description="Glycine transporter" evidence="8">
    <location>
        <begin position="9"/>
        <end position="83"/>
    </location>
</feature>
<evidence type="ECO:0000256" key="1">
    <source>
        <dbReference type="ARBA" id="ARBA00004651"/>
    </source>
</evidence>
<protein>
    <submittedName>
        <fullName evidence="9">Trimeric intracellular cation channel family protein</fullName>
    </submittedName>
</protein>
<dbReference type="PANTHER" id="PTHR30506:SF3">
    <property type="entry name" value="UPF0126 INNER MEMBRANE PROTEIN YADS-RELATED"/>
    <property type="match status" value="1"/>
</dbReference>
<name>A0A371X4C3_9HYPH</name>
<dbReference type="PANTHER" id="PTHR30506">
    <property type="entry name" value="INNER MEMBRANE PROTEIN"/>
    <property type="match status" value="1"/>
</dbReference>
<proteinExistence type="inferred from homology"/>
<dbReference type="Proteomes" id="UP000264310">
    <property type="component" value="Unassembled WGS sequence"/>
</dbReference>
<keyword evidence="5 7" id="KW-1133">Transmembrane helix</keyword>
<dbReference type="AlphaFoldDB" id="A0A371X4C3"/>
<evidence type="ECO:0000256" key="3">
    <source>
        <dbReference type="ARBA" id="ARBA00022475"/>
    </source>
</evidence>
<keyword evidence="3" id="KW-1003">Cell membrane</keyword>
<comment type="similarity">
    <text evidence="2">Belongs to the UPF0126 family.</text>
</comment>
<evidence type="ECO:0000256" key="6">
    <source>
        <dbReference type="ARBA" id="ARBA00023136"/>
    </source>
</evidence>
<feature type="transmembrane region" description="Helical" evidence="7">
    <location>
        <begin position="178"/>
        <end position="197"/>
    </location>
</feature>
<accession>A0A371X4C3</accession>
<evidence type="ECO:0000256" key="7">
    <source>
        <dbReference type="SAM" id="Phobius"/>
    </source>
</evidence>
<evidence type="ECO:0000313" key="9">
    <source>
        <dbReference type="EMBL" id="RFC64063.1"/>
    </source>
</evidence>
<evidence type="ECO:0000259" key="8">
    <source>
        <dbReference type="Pfam" id="PF03458"/>
    </source>
</evidence>
<feature type="transmembrane region" description="Helical" evidence="7">
    <location>
        <begin position="6"/>
        <end position="26"/>
    </location>
</feature>
<gene>
    <name evidence="9" type="ORF">DYI37_06780</name>
</gene>
<comment type="subcellular location">
    <subcellularLocation>
        <location evidence="1">Cell membrane</location>
        <topology evidence="1">Multi-pass membrane protein</topology>
    </subcellularLocation>
</comment>
<feature type="transmembrane region" description="Helical" evidence="7">
    <location>
        <begin position="66"/>
        <end position="82"/>
    </location>
</feature>
<feature type="transmembrane region" description="Helical" evidence="7">
    <location>
        <begin position="33"/>
        <end position="54"/>
    </location>
</feature>
<keyword evidence="10" id="KW-1185">Reference proteome</keyword>
<dbReference type="OrthoDB" id="9791874at2"/>
<dbReference type="InterPro" id="IPR005115">
    <property type="entry name" value="Gly_transporter"/>
</dbReference>
<dbReference type="GO" id="GO:0005886">
    <property type="term" value="C:plasma membrane"/>
    <property type="evidence" value="ECO:0007669"/>
    <property type="project" value="UniProtKB-SubCell"/>
</dbReference>
<feature type="domain" description="Glycine transporter" evidence="8">
    <location>
        <begin position="95"/>
        <end position="167"/>
    </location>
</feature>
<feature type="transmembrane region" description="Helical" evidence="7">
    <location>
        <begin position="152"/>
        <end position="172"/>
    </location>
</feature>
<comment type="caution">
    <text evidence="9">The sequence shown here is derived from an EMBL/GenBank/DDBJ whole genome shotgun (WGS) entry which is preliminary data.</text>
</comment>
<feature type="transmembrane region" description="Helical" evidence="7">
    <location>
        <begin position="119"/>
        <end position="140"/>
    </location>
</feature>
<evidence type="ECO:0000256" key="4">
    <source>
        <dbReference type="ARBA" id="ARBA00022692"/>
    </source>
</evidence>
<evidence type="ECO:0000313" key="10">
    <source>
        <dbReference type="Proteomes" id="UP000264310"/>
    </source>
</evidence>
<keyword evidence="4 7" id="KW-0812">Transmembrane</keyword>
<dbReference type="Pfam" id="PF03458">
    <property type="entry name" value="Gly_transporter"/>
    <property type="match status" value="2"/>
</dbReference>
<sequence>MPFPILIDALDLMGTFVFALSGAMLAVRRDLDIFGIVVLAVAAGLAGGLVRDMLLGAHPPAALADSRYLLTALAAGVTAFFLNRQIERVTKPVMVLDAVGLGLFAVAGTQKALIFDIAALPAIVLGILTAVGGGVVRDLLVTEVPRVLREEVYALAALLGAAVVVATDRFQLPEGPMVVAAICLTVLVRVLSVWRGWQAPKAPKPPKPPRTP</sequence>
<dbReference type="RefSeq" id="WP_116682482.1">
    <property type="nucleotide sequence ID" value="NZ_QURL01000003.1"/>
</dbReference>
<organism evidence="9 10">
    <name type="scientific">Fulvimarina endophytica</name>
    <dbReference type="NCBI Taxonomy" id="2293836"/>
    <lineage>
        <taxon>Bacteria</taxon>
        <taxon>Pseudomonadati</taxon>
        <taxon>Pseudomonadota</taxon>
        <taxon>Alphaproteobacteria</taxon>
        <taxon>Hyphomicrobiales</taxon>
        <taxon>Aurantimonadaceae</taxon>
        <taxon>Fulvimarina</taxon>
    </lineage>
</organism>
<keyword evidence="6 7" id="KW-0472">Membrane</keyword>
<evidence type="ECO:0000256" key="5">
    <source>
        <dbReference type="ARBA" id="ARBA00022989"/>
    </source>
</evidence>
<dbReference type="EMBL" id="QURL01000003">
    <property type="protein sequence ID" value="RFC64063.1"/>
    <property type="molecule type" value="Genomic_DNA"/>
</dbReference>
<feature type="transmembrane region" description="Helical" evidence="7">
    <location>
        <begin position="94"/>
        <end position="113"/>
    </location>
</feature>